<evidence type="ECO:0000256" key="6">
    <source>
        <dbReference type="ARBA" id="ARBA00023170"/>
    </source>
</evidence>
<dbReference type="PANTHER" id="PTHR21143">
    <property type="entry name" value="INVERTEBRATE GUSTATORY RECEPTOR"/>
    <property type="match status" value="1"/>
</dbReference>
<evidence type="ECO:0000256" key="5">
    <source>
        <dbReference type="ARBA" id="ARBA00023136"/>
    </source>
</evidence>
<evidence type="ECO:0000256" key="8">
    <source>
        <dbReference type="RuleBase" id="RU363108"/>
    </source>
</evidence>
<feature type="region of interest" description="Disordered" evidence="9">
    <location>
        <begin position="1"/>
        <end position="27"/>
    </location>
</feature>
<evidence type="ECO:0000313" key="11">
    <source>
        <dbReference type="Proteomes" id="UP000249218"/>
    </source>
</evidence>
<keyword evidence="7 8" id="KW-0807">Transducer</keyword>
<comment type="subcellular location">
    <subcellularLocation>
        <location evidence="1 8">Cell membrane</location>
        <topology evidence="1 8">Multi-pass membrane protein</topology>
    </subcellularLocation>
</comment>
<organism evidence="10 11">
    <name type="scientific">Helicoverpa armigera</name>
    <name type="common">Cotton bollworm</name>
    <name type="synonym">Heliothis armigera</name>
    <dbReference type="NCBI Taxonomy" id="29058"/>
    <lineage>
        <taxon>Eukaryota</taxon>
        <taxon>Metazoa</taxon>
        <taxon>Ecdysozoa</taxon>
        <taxon>Arthropoda</taxon>
        <taxon>Hexapoda</taxon>
        <taxon>Insecta</taxon>
        <taxon>Pterygota</taxon>
        <taxon>Neoptera</taxon>
        <taxon>Endopterygota</taxon>
        <taxon>Lepidoptera</taxon>
        <taxon>Glossata</taxon>
        <taxon>Ditrysia</taxon>
        <taxon>Noctuoidea</taxon>
        <taxon>Noctuidae</taxon>
        <taxon>Heliothinae</taxon>
        <taxon>Helicoverpa</taxon>
    </lineage>
</organism>
<evidence type="ECO:0000313" key="10">
    <source>
        <dbReference type="EMBL" id="PZC76646.1"/>
    </source>
</evidence>
<evidence type="ECO:0000256" key="2">
    <source>
        <dbReference type="ARBA" id="ARBA00022475"/>
    </source>
</evidence>
<evidence type="ECO:0000256" key="7">
    <source>
        <dbReference type="ARBA" id="ARBA00023224"/>
    </source>
</evidence>
<comment type="function">
    <text evidence="8">Gustatory receptor which mediates acceptance or avoidance behavior, depending on its substrates.</text>
</comment>
<feature type="transmembrane region" description="Helical" evidence="8">
    <location>
        <begin position="69"/>
        <end position="90"/>
    </location>
</feature>
<name>A0A2W1BVG9_HELAM</name>
<dbReference type="GO" id="GO:0005886">
    <property type="term" value="C:plasma membrane"/>
    <property type="evidence" value="ECO:0007669"/>
    <property type="project" value="UniProtKB-SubCell"/>
</dbReference>
<feature type="transmembrane region" description="Helical" evidence="8">
    <location>
        <begin position="286"/>
        <end position="307"/>
    </location>
</feature>
<evidence type="ECO:0000256" key="1">
    <source>
        <dbReference type="ARBA" id="ARBA00004651"/>
    </source>
</evidence>
<keyword evidence="11" id="KW-1185">Reference proteome</keyword>
<feature type="transmembrane region" description="Helical" evidence="8">
    <location>
        <begin position="327"/>
        <end position="349"/>
    </location>
</feature>
<feature type="transmembrane region" description="Helical" evidence="8">
    <location>
        <begin position="164"/>
        <end position="186"/>
    </location>
</feature>
<gene>
    <name evidence="10" type="primary">HaOG200767</name>
    <name evidence="10" type="ORF">B5X24_HaOG200767</name>
</gene>
<keyword evidence="4 8" id="KW-1133">Transmembrane helix</keyword>
<comment type="similarity">
    <text evidence="8">Belongs to the insect chemoreceptor superfamily. Gustatory receptor (GR) family.</text>
</comment>
<reference evidence="10 11" key="1">
    <citation type="journal article" date="2017" name="BMC Biol.">
        <title>Genomic innovations, transcriptional plasticity and gene loss underlying the evolution and divergence of two highly polyphagous and invasive Helicoverpa pest species.</title>
        <authorList>
            <person name="Pearce S.L."/>
            <person name="Clarke D.F."/>
            <person name="East P.D."/>
            <person name="Elfekih S."/>
            <person name="Gordon K.H."/>
            <person name="Jermiin L.S."/>
            <person name="McGaughran A."/>
            <person name="Oakeshott J.G."/>
            <person name="Papanikolaou A."/>
            <person name="Perera O.P."/>
            <person name="Rane R.V."/>
            <person name="Richards S."/>
            <person name="Tay W.T."/>
            <person name="Walsh T.K."/>
            <person name="Anderson A."/>
            <person name="Anderson C.J."/>
            <person name="Asgari S."/>
            <person name="Board P.G."/>
            <person name="Bretschneider A."/>
            <person name="Campbell P.M."/>
            <person name="Chertemps T."/>
            <person name="Christeller J.T."/>
            <person name="Coppin C.W."/>
            <person name="Downes S.J."/>
            <person name="Duan G."/>
            <person name="Farnsworth C.A."/>
            <person name="Good R.T."/>
            <person name="Han L.B."/>
            <person name="Han Y.C."/>
            <person name="Hatje K."/>
            <person name="Horne I."/>
            <person name="Huang Y.P."/>
            <person name="Hughes D.S."/>
            <person name="Jacquin-Joly E."/>
            <person name="James W."/>
            <person name="Jhangiani S."/>
            <person name="Kollmar M."/>
            <person name="Kuwar S.S."/>
            <person name="Li S."/>
            <person name="Liu N.Y."/>
            <person name="Maibeche M.T."/>
            <person name="Miller J.R."/>
            <person name="Montagne N."/>
            <person name="Perry T."/>
            <person name="Qu J."/>
            <person name="Song S.V."/>
            <person name="Sutton G.G."/>
            <person name="Vogel H."/>
            <person name="Walenz B.P."/>
            <person name="Xu W."/>
            <person name="Zhang H.J."/>
            <person name="Zou Z."/>
            <person name="Batterham P."/>
            <person name="Edwards O.R."/>
            <person name="Feyereisen R."/>
            <person name="Gibbs R.A."/>
            <person name="Heckel D.G."/>
            <person name="McGrath A."/>
            <person name="Robin C."/>
            <person name="Scherer S.E."/>
            <person name="Worley K.C."/>
            <person name="Wu Y.D."/>
        </authorList>
    </citation>
    <scope>NUCLEOTIDE SEQUENCE [LARGE SCALE GENOMIC DNA]</scope>
    <source>
        <strain evidence="10">Harm_GR_Male_#8</strain>
        <tissue evidence="10">Whole organism</tissue>
    </source>
</reference>
<evidence type="ECO:0000256" key="9">
    <source>
        <dbReference type="SAM" id="MobiDB-lite"/>
    </source>
</evidence>
<dbReference type="OrthoDB" id="7354650at2759"/>
<dbReference type="GO" id="GO:0030425">
    <property type="term" value="C:dendrite"/>
    <property type="evidence" value="ECO:0007669"/>
    <property type="project" value="TreeGrafter"/>
</dbReference>
<dbReference type="EMBL" id="KZ149950">
    <property type="protein sequence ID" value="PZC76646.1"/>
    <property type="molecule type" value="Genomic_DNA"/>
</dbReference>
<keyword evidence="6 8" id="KW-0675">Receptor</keyword>
<dbReference type="GO" id="GO:0007165">
    <property type="term" value="P:signal transduction"/>
    <property type="evidence" value="ECO:0007669"/>
    <property type="project" value="UniProtKB-KW"/>
</dbReference>
<dbReference type="GO" id="GO:0050909">
    <property type="term" value="P:sensory perception of taste"/>
    <property type="evidence" value="ECO:0007669"/>
    <property type="project" value="InterPro"/>
</dbReference>
<keyword evidence="2 8" id="KW-1003">Cell membrane</keyword>
<dbReference type="GO" id="GO:0043025">
    <property type="term" value="C:neuronal cell body"/>
    <property type="evidence" value="ECO:0007669"/>
    <property type="project" value="TreeGrafter"/>
</dbReference>
<accession>A0A2W1BVG9</accession>
<feature type="transmembrane region" description="Helical" evidence="8">
    <location>
        <begin position="396"/>
        <end position="420"/>
    </location>
</feature>
<keyword evidence="5 8" id="KW-0472">Membrane</keyword>
<dbReference type="Pfam" id="PF08395">
    <property type="entry name" value="7tm_7"/>
    <property type="match status" value="1"/>
</dbReference>
<proteinExistence type="inferred from homology"/>
<evidence type="ECO:0000256" key="3">
    <source>
        <dbReference type="ARBA" id="ARBA00022692"/>
    </source>
</evidence>
<protein>
    <recommendedName>
        <fullName evidence="8">Gustatory receptor</fullName>
    </recommendedName>
</protein>
<evidence type="ECO:0000256" key="4">
    <source>
        <dbReference type="ARBA" id="ARBA00022989"/>
    </source>
</evidence>
<dbReference type="GO" id="GO:0030424">
    <property type="term" value="C:axon"/>
    <property type="evidence" value="ECO:0007669"/>
    <property type="project" value="TreeGrafter"/>
</dbReference>
<dbReference type="PANTHER" id="PTHR21143:SF133">
    <property type="entry name" value="GUSTATORY AND PHEROMONE RECEPTOR 32A-RELATED"/>
    <property type="match status" value="1"/>
</dbReference>
<dbReference type="GO" id="GO:0007635">
    <property type="term" value="P:chemosensory behavior"/>
    <property type="evidence" value="ECO:0007669"/>
    <property type="project" value="TreeGrafter"/>
</dbReference>
<sequence>MQRFVMKDNNEVKAKEPSESNMEKQEENKYNDKLAKIMYTKKPVTILEYCFGVIKFYFRNGQMHAPNKIIKGTYVFFVVLYTFVLFEYFYEPIQTNDLNSKIVLAALPGIIVFIQYIASSIKNSSNSYPKLNIEIITTFAKLDTLLQVEDINNYYNISRSKVNLMVFLFIVFHSVNLLLEIMTYTYQIWPPIIWFHLFVTQKMEIVNFLHIVYMSTYRLDVINKMLRTFILENRQKDVTVFIIRKKIKNTQTKNFIGSASEDNEKIRDLSAIYNIIGNNCSLTNKVYNFNLLMSLVTAFVFILVAIWQTLSLYQSSSQYDMKDIMKVTLWCCNTVFNLAALAVVCEKLLRTRNKTRILVNKIIMNYDMPTTMRDQAKAFMELVEAWPLRFFVYDMFSIDITLILNFISVATTYLIVIIQISHFI</sequence>
<feature type="transmembrane region" description="Helical" evidence="8">
    <location>
        <begin position="192"/>
        <end position="217"/>
    </location>
</feature>
<dbReference type="GO" id="GO:0008049">
    <property type="term" value="P:male courtship behavior"/>
    <property type="evidence" value="ECO:0007669"/>
    <property type="project" value="TreeGrafter"/>
</dbReference>
<dbReference type="InterPro" id="IPR013604">
    <property type="entry name" value="7TM_chemorcpt"/>
</dbReference>
<dbReference type="Proteomes" id="UP000249218">
    <property type="component" value="Unassembled WGS sequence"/>
</dbReference>
<feature type="transmembrane region" description="Helical" evidence="8">
    <location>
        <begin position="102"/>
        <end position="121"/>
    </location>
</feature>
<dbReference type="AlphaFoldDB" id="A0A2W1BVG9"/>
<keyword evidence="3 8" id="KW-0812">Transmembrane</keyword>